<dbReference type="SUPFAM" id="SSF51735">
    <property type="entry name" value="NAD(P)-binding Rossmann-fold domains"/>
    <property type="match status" value="2"/>
</dbReference>
<dbReference type="Gene3D" id="3.40.366.10">
    <property type="entry name" value="Malonyl-Coenzyme A Acyl Carrier Protein, domain 2"/>
    <property type="match status" value="1"/>
</dbReference>
<evidence type="ECO:0000259" key="9">
    <source>
        <dbReference type="PROSITE" id="PS50075"/>
    </source>
</evidence>
<dbReference type="SUPFAM" id="SSF47336">
    <property type="entry name" value="ACP-like"/>
    <property type="match status" value="2"/>
</dbReference>
<evidence type="ECO:0000256" key="7">
    <source>
        <dbReference type="PROSITE-ProRule" id="PRU01363"/>
    </source>
</evidence>
<evidence type="ECO:0000256" key="5">
    <source>
        <dbReference type="ARBA" id="ARBA00023268"/>
    </source>
</evidence>
<dbReference type="InterPro" id="IPR014043">
    <property type="entry name" value="Acyl_transferase_dom"/>
</dbReference>
<feature type="domain" description="Carrier" evidence="9">
    <location>
        <begin position="1798"/>
        <end position="1872"/>
    </location>
</feature>
<feature type="region of interest" description="C-terminal hotdog fold" evidence="7">
    <location>
        <begin position="1584"/>
        <end position="1741"/>
    </location>
</feature>
<dbReference type="InterPro" id="IPR049900">
    <property type="entry name" value="PKS_mFAS_DH"/>
</dbReference>
<dbReference type="PROSITE" id="PS00012">
    <property type="entry name" value="PHOSPHOPANTETHEINE"/>
    <property type="match status" value="1"/>
</dbReference>
<keyword evidence="4" id="KW-0808">Transferase</keyword>
<dbReference type="InterPro" id="IPR020841">
    <property type="entry name" value="PKS_Beta-ketoAc_synthase_dom"/>
</dbReference>
<dbReference type="CDD" id="cd00833">
    <property type="entry name" value="PKS"/>
    <property type="match status" value="1"/>
</dbReference>
<dbReference type="InterPro" id="IPR029063">
    <property type="entry name" value="SAM-dependent_MTases_sf"/>
</dbReference>
<evidence type="ECO:0000256" key="6">
    <source>
        <dbReference type="ARBA" id="ARBA00023315"/>
    </source>
</evidence>
<dbReference type="InterPro" id="IPR016039">
    <property type="entry name" value="Thiolase-like"/>
</dbReference>
<dbReference type="Gene3D" id="3.10.129.110">
    <property type="entry name" value="Polyketide synthase dehydratase"/>
    <property type="match status" value="1"/>
</dbReference>
<dbReference type="PROSITE" id="PS00606">
    <property type="entry name" value="KS3_1"/>
    <property type="match status" value="1"/>
</dbReference>
<feature type="compositionally biased region" description="Low complexity" evidence="8">
    <location>
        <begin position="1987"/>
        <end position="2004"/>
    </location>
</feature>
<dbReference type="Gene3D" id="3.40.50.1820">
    <property type="entry name" value="alpha/beta hydrolase"/>
    <property type="match status" value="1"/>
</dbReference>
<dbReference type="GO" id="GO:0017000">
    <property type="term" value="P:antibiotic biosynthetic process"/>
    <property type="evidence" value="ECO:0007669"/>
    <property type="project" value="UniProtKB-ARBA"/>
</dbReference>
<dbReference type="InterPro" id="IPR042104">
    <property type="entry name" value="PKS_dehydratase_sf"/>
</dbReference>
<dbReference type="Proteomes" id="UP001149165">
    <property type="component" value="Unassembled WGS sequence"/>
</dbReference>
<evidence type="ECO:0000259" key="11">
    <source>
        <dbReference type="PROSITE" id="PS52019"/>
    </source>
</evidence>
<sequence length="2681" mass="292415">MNTKDLIHQVSWTPVSLLEKPLVLQKVVFLVGDRETNFYQSCYLEQAAKAGLGVAVVNDASQLESLMVPGTVVAHIPHLAVYKTGIYDAAIKSCTSLIAAAQAIQRLNQIQSQQDTATAHKLVSICTMNSNVNDLGFAPLRGLARVLKMEIPGIFSGLFEQDTDSFPLSIIRDAWDFDVVRILDGVPLTASLQSVPENGSQKEELELDPNATYLITGGTKGMGLEIATWMYERGARNLLLVSRHGLSRDLDPGKKNQDADHEKLVSRISQLSDRGARAHVLAIEIAQPGAESNLGQAIKDLNIPPVKGIVHGAGIAGYHTLQSCTDSNVAEILAPKLVGALVLDKLFPPGQLDFFFLASSIGQLVGFPGQLSYAAANSFLDGFAEYRRRQGDQCTSIQWGSWRDVGLMAQSKSAIRMINKGMQSAGIAVIEKEEALLSLQRIAGLEIDNAAVVRVLELQPGELPRHPMLKNVTPYPEPQNLNSSFNNYPEHAIAVVGMACRTAAGDTLEDFWQVIQDGRSMARDMNSERFPDVPKGRMWGNFLSEIDSFDHQFFKKSKREASALDPHQRLLLQTTYHALESAGVFGAGKEQKPESYDRLMNDNTTGCFIGMNAPDYPLNLACHTPSPYSALGMLRSFVSGRLSHYFGWTGPSHIVDTACSSAMVAIHQACRAIQLGECTRAVAGGINLITNTVLSEALRAGGFTNQTGPCKTFDSRADGYCRGEAVGVVVLKSLKKALKDGDDIQGVLLGTATNQNVNYTTITNTVLESQVALYGEVLGRAGIKPCDLSYVEAHGTGTRSGDPIEIAAIRQALGVGENGRPHPLHIGATKPNVGHAEGASGVVSLIKVLLMLKHGKIPPQAQFQNLNPNIAPLEPDGLAISKSLQNWDDGMRLALVNNAGASGNNAFAVLAPAPTPTQSRNLYADSSVPSSVNNLSPIFISASSKSSLTAYCEKLANQIHSGQVAPGSLSHVAYALASRQNRQFLHTFCTTAASLDDLKAQLSRPEAHIVASPKPKPIVLMFSGQNGDTISGSQAIYDSSKCFRKYLHQCDDMMQSLGLPSLLPAALQGIQGEADLAIRHAATIAIQYASGMAWIDSGAIPEAVCGHSLGEWTAMAISGVISIEACMRLVDSRASLIQKLWGPDKGSMIVVEIDSAVDMTPNRHLGSFQDEYPETKLEIACYNGPKNYVAAGYTSDIETFESYLSQKKATGEKVRYKVMKGMHAYHCVLVDSILPESGKLSGSVKFQVCDETIWTRPTTYFHPKQEPTIPFETCHEGSWNSPGGDIIARNTRGSVFFTQAISRIVSRLGPCTFLEAGVGGPITQMTRNALQNSQSQHKFLAISAKDQLRSLTEATACLWKDGHCKVQFWPFHREERLNYTPVSLPSYQFDRSKHWVEQTGLGGPKEAKPDREQPTNQPTTCPNCLKTATESPYITLEHSKSNNTRQFMFNIDTRSRRYQDLVGGHIVVGSPICPAGMYLELASHAVTLLPDMAKTSTPCQIQSEKLDIKSPLGLDAQRTVQLCLTAEARNIWAFELSSTRANGKSDLHATGTIRVRNGNETISDAADERAIWDRVSNLLDDDEDTESLRGKMVYKVFGKMAKYSPPYKGIKYLVGKVSEGAGDIKMPVQGLDAAAKSPNDSITDPVLMDNFLQVPGAFVHSLRNNEEEAEDGTSWICNGMGRVGPLSDLRGSGEYRVYTQILREDSKQILLDVFVFDKQNKRMIWSSKNLVFARAPRKSLSKIVAAASPDVAAGVDQQIIEPTAPAPAPPKIPESSTSLQLKSVPIRSPPLKSKENSINVFAGVQAVLSESLEVGIEEIHNDTTLEDLGADSLVGSEILAGVTTKFDIEIPMDVFMTATNVISVCNLISDRLGIQPIDHAEENKDESLVDGKPPPLVLDGFSNTQPLETQKTIFDILSRSLDLNISEIEMDSRMEDLGADSLVAAEIVSNLNDALDLNTSPTDFAAVEDVRSLCEFVFATMGINTTTNHSSSSSDNSSASPVSTPISTDYEPMSPTTDIKEQPVPQLDSMSIWGSFQKTRRNFDSHAKENNLTGFWDHVYPQQLTAVAAFIVEAFEKLGCPIRTLTQGEIIPKLQETLPQWDREVPRLWEILEEAAIVKKTGREIVRGSACIENTGDQLTAKLIADFPQYKASHGLLHLIGPHLADCLTGKADPVSILFGSAEGRNLLGDYYAHAPDLRTATNVLCDFFSAAIQAWSSTSNGEPIHILEIGGGTGGTTKHLVPVLEATGLPFTYTFSEISASLLARAKRTTFKNFPGMEFRKVNIEEDPAEGLLGKYHIVLSTNCIHATHSLEKSLANIRKLVRPDGCVALVEATQRIAWYDLVWGLLDGWWMFNDDRTYPLQGPWEWERAMQAAGFAQVSWSESTSRESRDLRVICGMAEEVLQPIPTKATSMVMHRGAVSTDRSLFLIPDGFGSGAVFGSLQPLLDRVTDFSIYALNSPFLRKIPNPNQQPSVEEMAGIYVAEIKRRQPKGPYFVGGYSIGGVVAFEVTRQLLEGHNEVEKLFLIDTISPTLGTHLPDTVVDFVNSIGRVGMVNEHEIREKSKGRPITTDHFTFARQQLMNYQPSKLPGTKIPQAVLVSAKEGVDKQGVILRPVVLPQDQDMADWFLDDRCDDETFGWGELLGKGNMSVIRADGNHFSLMLPPHVHGWGSAFVDLLHVV</sequence>
<keyword evidence="6" id="KW-0012">Acyltransferase</keyword>
<dbReference type="GO" id="GO:0030639">
    <property type="term" value="P:polyketide biosynthetic process"/>
    <property type="evidence" value="ECO:0007669"/>
    <property type="project" value="UniProtKB-ARBA"/>
</dbReference>
<feature type="region of interest" description="Disordered" evidence="8">
    <location>
        <begin position="1987"/>
        <end position="2024"/>
    </location>
</feature>
<keyword evidence="13" id="KW-1185">Reference proteome</keyword>
<reference evidence="12" key="1">
    <citation type="submission" date="2022-11" db="EMBL/GenBank/DDBJ databases">
        <authorList>
            <person name="Petersen C."/>
        </authorList>
    </citation>
    <scope>NUCLEOTIDE SEQUENCE</scope>
    <source>
        <strain evidence="12">IBT 30069</strain>
    </source>
</reference>
<dbReference type="InterPro" id="IPR014030">
    <property type="entry name" value="Ketoacyl_synth_N"/>
</dbReference>
<dbReference type="InterPro" id="IPR020806">
    <property type="entry name" value="PKS_PP-bd"/>
</dbReference>
<dbReference type="Pfam" id="PF18558">
    <property type="entry name" value="HTH_51"/>
    <property type="match status" value="1"/>
</dbReference>
<dbReference type="SMART" id="SM00827">
    <property type="entry name" value="PKS_AT"/>
    <property type="match status" value="1"/>
</dbReference>
<feature type="domain" description="PKS/mFAS DH" evidence="11">
    <location>
        <begin position="1431"/>
        <end position="1741"/>
    </location>
</feature>
<dbReference type="GO" id="GO:0004312">
    <property type="term" value="F:fatty acid synthase activity"/>
    <property type="evidence" value="ECO:0007669"/>
    <property type="project" value="TreeGrafter"/>
</dbReference>
<organism evidence="12 13">
    <name type="scientific">Penicillium angulare</name>
    <dbReference type="NCBI Taxonomy" id="116970"/>
    <lineage>
        <taxon>Eukaryota</taxon>
        <taxon>Fungi</taxon>
        <taxon>Dikarya</taxon>
        <taxon>Ascomycota</taxon>
        <taxon>Pezizomycotina</taxon>
        <taxon>Eurotiomycetes</taxon>
        <taxon>Eurotiomycetidae</taxon>
        <taxon>Eurotiales</taxon>
        <taxon>Aspergillaceae</taxon>
        <taxon>Penicillium</taxon>
    </lineage>
</organism>
<feature type="domain" description="Carrier" evidence="9">
    <location>
        <begin position="1904"/>
        <end position="1981"/>
    </location>
</feature>
<dbReference type="PANTHER" id="PTHR43775">
    <property type="entry name" value="FATTY ACID SYNTHASE"/>
    <property type="match status" value="1"/>
</dbReference>
<comment type="pathway">
    <text evidence="1">Secondary metabolite biosynthesis; terpenoid biosynthesis.</text>
</comment>
<gene>
    <name evidence="12" type="ORF">N7456_013546</name>
</gene>
<dbReference type="InterPro" id="IPR014031">
    <property type="entry name" value="Ketoacyl_synth_C"/>
</dbReference>
<evidence type="ECO:0000256" key="2">
    <source>
        <dbReference type="ARBA" id="ARBA00022450"/>
    </source>
</evidence>
<dbReference type="Pfam" id="PF00698">
    <property type="entry name" value="Acyl_transf_1"/>
    <property type="match status" value="1"/>
</dbReference>
<dbReference type="InterPro" id="IPR013968">
    <property type="entry name" value="PKS_KR"/>
</dbReference>
<dbReference type="Pfam" id="PF00109">
    <property type="entry name" value="ketoacyl-synt"/>
    <property type="match status" value="1"/>
</dbReference>
<dbReference type="Gene3D" id="3.40.50.720">
    <property type="entry name" value="NAD(P)-binding Rossmann-like Domain"/>
    <property type="match status" value="1"/>
</dbReference>
<reference evidence="12" key="2">
    <citation type="journal article" date="2023" name="IMA Fungus">
        <title>Comparative genomic study of the Penicillium genus elucidates a diverse pangenome and 15 lateral gene transfer events.</title>
        <authorList>
            <person name="Petersen C."/>
            <person name="Sorensen T."/>
            <person name="Nielsen M.R."/>
            <person name="Sondergaard T.E."/>
            <person name="Sorensen J.L."/>
            <person name="Fitzpatrick D.A."/>
            <person name="Frisvad J.C."/>
            <person name="Nielsen K.L."/>
        </authorList>
    </citation>
    <scope>NUCLEOTIDE SEQUENCE</scope>
    <source>
        <strain evidence="12">IBT 30069</strain>
    </source>
</reference>
<dbReference type="InterPro" id="IPR057326">
    <property type="entry name" value="KR_dom"/>
</dbReference>
<dbReference type="Gene3D" id="1.10.1200.10">
    <property type="entry name" value="ACP-like"/>
    <property type="match status" value="2"/>
</dbReference>
<dbReference type="SUPFAM" id="SSF52151">
    <property type="entry name" value="FabD/lysophospholipase-like"/>
    <property type="match status" value="1"/>
</dbReference>
<dbReference type="InterPro" id="IPR036291">
    <property type="entry name" value="NAD(P)-bd_dom_sf"/>
</dbReference>
<accession>A0A9W9JSZ8</accession>
<dbReference type="SMART" id="SM00822">
    <property type="entry name" value="PKS_KR"/>
    <property type="match status" value="1"/>
</dbReference>
<dbReference type="CDD" id="cd05274">
    <property type="entry name" value="KR_FAS_SDR_x"/>
    <property type="match status" value="1"/>
</dbReference>
<dbReference type="SUPFAM" id="SSF53901">
    <property type="entry name" value="Thiolase-like"/>
    <property type="match status" value="1"/>
</dbReference>
<dbReference type="PANTHER" id="PTHR43775:SF21">
    <property type="entry name" value="NON-REDUCING POLYKETIDE SYNTHASE AUSA-RELATED"/>
    <property type="match status" value="1"/>
</dbReference>
<dbReference type="GO" id="GO:0031177">
    <property type="term" value="F:phosphopantetheine binding"/>
    <property type="evidence" value="ECO:0007669"/>
    <property type="project" value="InterPro"/>
</dbReference>
<evidence type="ECO:0000256" key="8">
    <source>
        <dbReference type="SAM" id="MobiDB-lite"/>
    </source>
</evidence>
<feature type="region of interest" description="N-terminal hotdog fold" evidence="7">
    <location>
        <begin position="1431"/>
        <end position="1560"/>
    </location>
</feature>
<keyword evidence="5" id="KW-0511">Multifunctional enzyme</keyword>
<name>A0A9W9JSZ8_9EURO</name>
<feature type="active site" description="Proton donor; for dehydratase activity" evidence="7">
    <location>
        <position position="1649"/>
    </location>
</feature>
<evidence type="ECO:0000256" key="4">
    <source>
        <dbReference type="ARBA" id="ARBA00022679"/>
    </source>
</evidence>
<dbReference type="EMBL" id="JAPQKH010000012">
    <property type="protein sequence ID" value="KAJ5080836.1"/>
    <property type="molecule type" value="Genomic_DNA"/>
</dbReference>
<dbReference type="Pfam" id="PF00550">
    <property type="entry name" value="PP-binding"/>
    <property type="match status" value="2"/>
</dbReference>
<dbReference type="GO" id="GO:0006633">
    <property type="term" value="P:fatty acid biosynthetic process"/>
    <property type="evidence" value="ECO:0007669"/>
    <property type="project" value="InterPro"/>
</dbReference>
<dbReference type="SUPFAM" id="SSF53474">
    <property type="entry name" value="alpha/beta-Hydrolases"/>
    <property type="match status" value="1"/>
</dbReference>
<evidence type="ECO:0000256" key="3">
    <source>
        <dbReference type="ARBA" id="ARBA00022553"/>
    </source>
</evidence>
<keyword evidence="2" id="KW-0596">Phosphopantetheine</keyword>
<proteinExistence type="predicted"/>
<dbReference type="InterPro" id="IPR018201">
    <property type="entry name" value="Ketoacyl_synth_AS"/>
</dbReference>
<dbReference type="Pfam" id="PF00975">
    <property type="entry name" value="Thioesterase"/>
    <property type="match status" value="1"/>
</dbReference>
<dbReference type="Gene3D" id="3.40.50.150">
    <property type="entry name" value="Vaccinia Virus protein VP39"/>
    <property type="match status" value="1"/>
</dbReference>
<dbReference type="Pfam" id="PF02801">
    <property type="entry name" value="Ketoacyl-synt_C"/>
    <property type="match status" value="1"/>
</dbReference>
<dbReference type="PROSITE" id="PS52019">
    <property type="entry name" value="PKS_MFAS_DH"/>
    <property type="match status" value="1"/>
</dbReference>
<dbReference type="InterPro" id="IPR041068">
    <property type="entry name" value="HTH_51"/>
</dbReference>
<feature type="region of interest" description="Disordered" evidence="8">
    <location>
        <begin position="1399"/>
        <end position="1421"/>
    </location>
</feature>
<comment type="caution">
    <text evidence="12">The sequence shown here is derived from an EMBL/GenBank/DDBJ whole genome shotgun (WGS) entry which is preliminary data.</text>
</comment>
<feature type="active site" description="Proton acceptor; for dehydratase activity" evidence="7">
    <location>
        <position position="1465"/>
    </location>
</feature>
<evidence type="ECO:0000313" key="12">
    <source>
        <dbReference type="EMBL" id="KAJ5080836.1"/>
    </source>
</evidence>
<protein>
    <submittedName>
        <fullName evidence="12">Polyketide synthase</fullName>
    </submittedName>
</protein>
<dbReference type="PROSITE" id="PS50075">
    <property type="entry name" value="CARRIER"/>
    <property type="match status" value="2"/>
</dbReference>
<evidence type="ECO:0000313" key="13">
    <source>
        <dbReference type="Proteomes" id="UP001149165"/>
    </source>
</evidence>
<dbReference type="SMART" id="SM00825">
    <property type="entry name" value="PKS_KS"/>
    <property type="match status" value="1"/>
</dbReference>
<dbReference type="Gene3D" id="3.40.47.10">
    <property type="match status" value="1"/>
</dbReference>
<keyword evidence="3" id="KW-0597">Phosphoprotein</keyword>
<evidence type="ECO:0000256" key="1">
    <source>
        <dbReference type="ARBA" id="ARBA00004721"/>
    </source>
</evidence>
<evidence type="ECO:0000259" key="10">
    <source>
        <dbReference type="PROSITE" id="PS52004"/>
    </source>
</evidence>
<dbReference type="OrthoDB" id="429813at2759"/>
<feature type="region of interest" description="Disordered" evidence="8">
    <location>
        <begin position="1762"/>
        <end position="1783"/>
    </location>
</feature>
<dbReference type="InterPro" id="IPR009081">
    <property type="entry name" value="PP-bd_ACP"/>
</dbReference>
<dbReference type="Pfam" id="PF13489">
    <property type="entry name" value="Methyltransf_23"/>
    <property type="match status" value="1"/>
</dbReference>
<dbReference type="InterPro" id="IPR016035">
    <property type="entry name" value="Acyl_Trfase/lysoPLipase"/>
</dbReference>
<dbReference type="SMART" id="SM00823">
    <property type="entry name" value="PKS_PP"/>
    <property type="match status" value="2"/>
</dbReference>
<dbReference type="InterPro" id="IPR001031">
    <property type="entry name" value="Thioesterase"/>
</dbReference>
<dbReference type="InterPro" id="IPR029058">
    <property type="entry name" value="AB_hydrolase_fold"/>
</dbReference>
<dbReference type="InterPro" id="IPR036736">
    <property type="entry name" value="ACP-like_sf"/>
</dbReference>
<dbReference type="InterPro" id="IPR001227">
    <property type="entry name" value="Ac_transferase_dom_sf"/>
</dbReference>
<dbReference type="InterPro" id="IPR006162">
    <property type="entry name" value="Ppantetheine_attach_site"/>
</dbReference>
<dbReference type="GO" id="GO:0004315">
    <property type="term" value="F:3-oxoacyl-[acyl-carrier-protein] synthase activity"/>
    <property type="evidence" value="ECO:0007669"/>
    <property type="project" value="InterPro"/>
</dbReference>
<feature type="domain" description="Ketosynthase family 3 (KS3)" evidence="10">
    <location>
        <begin position="490"/>
        <end position="912"/>
    </location>
</feature>
<dbReference type="Pfam" id="PF08659">
    <property type="entry name" value="KR"/>
    <property type="match status" value="1"/>
</dbReference>
<dbReference type="SUPFAM" id="SSF53335">
    <property type="entry name" value="S-adenosyl-L-methionine-dependent methyltransferases"/>
    <property type="match status" value="1"/>
</dbReference>
<dbReference type="Gene3D" id="3.30.70.3290">
    <property type="match status" value="1"/>
</dbReference>
<dbReference type="PROSITE" id="PS52004">
    <property type="entry name" value="KS3_2"/>
    <property type="match status" value="1"/>
</dbReference>
<dbReference type="InterPro" id="IPR050091">
    <property type="entry name" value="PKS_NRPS_Biosynth_Enz"/>
</dbReference>